<proteinExistence type="predicted"/>
<comment type="caution">
    <text evidence="4">The sequence shown here is derived from an EMBL/GenBank/DDBJ whole genome shotgun (WGS) entry which is preliminary data.</text>
</comment>
<evidence type="ECO:0008006" key="6">
    <source>
        <dbReference type="Google" id="ProtNLM"/>
    </source>
</evidence>
<dbReference type="Pfam" id="PF12796">
    <property type="entry name" value="Ank_2"/>
    <property type="match status" value="2"/>
</dbReference>
<dbReference type="Gene3D" id="1.25.40.20">
    <property type="entry name" value="Ankyrin repeat-containing domain"/>
    <property type="match status" value="3"/>
</dbReference>
<sequence>MRKALCMGADINAPVPTTEEVLFEYNFGQIEATRKQYNKTGFTPLALAISSGLESMVRSLLEVDGIDVNWHNIPERLSPLTLAILVGNEDIVKILLTVDGIDPEIMDRYNLGNSLMVAASQGLVNMVKLLLAHEGVDPNKGNPIAQSPIWLATYKGHTQVVALLLEAGASPHPPGLEAAAPYSWYAEPLYHAVDDKPKIVRDIINSPLFDKKRLDRPIEALQCEAMRHNRVEIFKFLFMVGCTDPNWNNGDGRTSLWWAAAYGQEEIVRLLLGVDGIDVNTKGRGETFTHEYVLQEGQSGPPGYGEGVTPLIVAAREGHSAIVELFLAADGIDVDARDIAFGETALLAAKSRSHEDIVELLQNGMR</sequence>
<evidence type="ECO:0000256" key="3">
    <source>
        <dbReference type="PROSITE-ProRule" id="PRU00023"/>
    </source>
</evidence>
<reference evidence="4 5" key="1">
    <citation type="journal article" date="2024" name="IMA Fungus">
        <title>IMA Genome - F19 : A genome assembly and annotation guide to empower mycologists, including annotated draft genome sequences of Ceratocystis pirilliformis, Diaporthe australafricana, Fusarium ophioides, Paecilomyces lecythidis, and Sporothrix stenoceras.</title>
        <authorList>
            <person name="Aylward J."/>
            <person name="Wilson A.M."/>
            <person name="Visagie C.M."/>
            <person name="Spraker J."/>
            <person name="Barnes I."/>
            <person name="Buitendag C."/>
            <person name="Ceriani C."/>
            <person name="Del Mar Angel L."/>
            <person name="du Plessis D."/>
            <person name="Fuchs T."/>
            <person name="Gasser K."/>
            <person name="Kramer D."/>
            <person name="Li W."/>
            <person name="Munsamy K."/>
            <person name="Piso A."/>
            <person name="Price J.L."/>
            <person name="Sonnekus B."/>
            <person name="Thomas C."/>
            <person name="van der Nest A."/>
            <person name="van Dijk A."/>
            <person name="van Heerden A."/>
            <person name="van Vuuren N."/>
            <person name="Yilmaz N."/>
            <person name="Duong T.A."/>
            <person name="van der Merwe N.A."/>
            <person name="Wingfield M.J."/>
            <person name="Wingfield B.D."/>
        </authorList>
    </citation>
    <scope>NUCLEOTIDE SEQUENCE [LARGE SCALE GENOMIC DNA]</scope>
    <source>
        <strain evidence="4 5">CMW 18167</strain>
    </source>
</reference>
<dbReference type="SMART" id="SM00248">
    <property type="entry name" value="ANK"/>
    <property type="match status" value="6"/>
</dbReference>
<evidence type="ECO:0000313" key="5">
    <source>
        <dbReference type="Proteomes" id="UP001583193"/>
    </source>
</evidence>
<dbReference type="PROSITE" id="PS50088">
    <property type="entry name" value="ANK_REPEAT"/>
    <property type="match status" value="1"/>
</dbReference>
<dbReference type="PANTHER" id="PTHR24198:SF165">
    <property type="entry name" value="ANKYRIN REPEAT-CONTAINING PROTEIN-RELATED"/>
    <property type="match status" value="1"/>
</dbReference>
<dbReference type="EMBL" id="JAVDPF010000004">
    <property type="protein sequence ID" value="KAL1884772.1"/>
    <property type="molecule type" value="Genomic_DNA"/>
</dbReference>
<dbReference type="InterPro" id="IPR036770">
    <property type="entry name" value="Ankyrin_rpt-contain_sf"/>
</dbReference>
<dbReference type="SUPFAM" id="SSF48403">
    <property type="entry name" value="Ankyrin repeat"/>
    <property type="match status" value="2"/>
</dbReference>
<protein>
    <recommendedName>
        <fullName evidence="6">Ankyrin</fullName>
    </recommendedName>
</protein>
<evidence type="ECO:0000256" key="1">
    <source>
        <dbReference type="ARBA" id="ARBA00022737"/>
    </source>
</evidence>
<gene>
    <name evidence="4" type="ORF">Plec18167_002364</name>
</gene>
<dbReference type="InterPro" id="IPR002110">
    <property type="entry name" value="Ankyrin_rpt"/>
</dbReference>
<dbReference type="PANTHER" id="PTHR24198">
    <property type="entry name" value="ANKYRIN REPEAT AND PROTEIN KINASE DOMAIN-CONTAINING PROTEIN"/>
    <property type="match status" value="1"/>
</dbReference>
<evidence type="ECO:0000313" key="4">
    <source>
        <dbReference type="EMBL" id="KAL1884772.1"/>
    </source>
</evidence>
<organism evidence="4 5">
    <name type="scientific">Paecilomyces lecythidis</name>
    <dbReference type="NCBI Taxonomy" id="3004212"/>
    <lineage>
        <taxon>Eukaryota</taxon>
        <taxon>Fungi</taxon>
        <taxon>Dikarya</taxon>
        <taxon>Ascomycota</taxon>
        <taxon>Pezizomycotina</taxon>
        <taxon>Eurotiomycetes</taxon>
        <taxon>Eurotiomycetidae</taxon>
        <taxon>Eurotiales</taxon>
        <taxon>Thermoascaceae</taxon>
        <taxon>Paecilomyces</taxon>
    </lineage>
</organism>
<feature type="repeat" description="ANK" evidence="3">
    <location>
        <begin position="306"/>
        <end position="339"/>
    </location>
</feature>
<dbReference type="Proteomes" id="UP001583193">
    <property type="component" value="Unassembled WGS sequence"/>
</dbReference>
<evidence type="ECO:0000256" key="2">
    <source>
        <dbReference type="ARBA" id="ARBA00023043"/>
    </source>
</evidence>
<keyword evidence="1" id="KW-0677">Repeat</keyword>
<accession>A0ABR3YAE3</accession>
<dbReference type="PROSITE" id="PS50297">
    <property type="entry name" value="ANK_REP_REGION"/>
    <property type="match status" value="1"/>
</dbReference>
<name>A0ABR3YAE3_9EURO</name>
<dbReference type="Pfam" id="PF00023">
    <property type="entry name" value="Ank"/>
    <property type="match status" value="1"/>
</dbReference>
<keyword evidence="5" id="KW-1185">Reference proteome</keyword>
<keyword evidence="2 3" id="KW-0040">ANK repeat</keyword>